<dbReference type="EMBL" id="MU006098">
    <property type="protein sequence ID" value="KAF2837883.1"/>
    <property type="molecule type" value="Genomic_DNA"/>
</dbReference>
<gene>
    <name evidence="2" type="ORF">M501DRAFT_936985</name>
</gene>
<evidence type="ECO:0000256" key="1">
    <source>
        <dbReference type="SAM" id="SignalP"/>
    </source>
</evidence>
<protein>
    <submittedName>
        <fullName evidence="2">Uncharacterized protein</fullName>
    </submittedName>
</protein>
<feature type="chain" id="PRO_5040454470" evidence="1">
    <location>
        <begin position="28"/>
        <end position="396"/>
    </location>
</feature>
<accession>A0A9P4VNM5</accession>
<evidence type="ECO:0000313" key="3">
    <source>
        <dbReference type="Proteomes" id="UP000799429"/>
    </source>
</evidence>
<keyword evidence="3" id="KW-1185">Reference proteome</keyword>
<feature type="signal peptide" evidence="1">
    <location>
        <begin position="1"/>
        <end position="27"/>
    </location>
</feature>
<evidence type="ECO:0000313" key="2">
    <source>
        <dbReference type="EMBL" id="KAF2837883.1"/>
    </source>
</evidence>
<reference evidence="2" key="1">
    <citation type="journal article" date="2020" name="Stud. Mycol.">
        <title>101 Dothideomycetes genomes: a test case for predicting lifestyles and emergence of pathogens.</title>
        <authorList>
            <person name="Haridas S."/>
            <person name="Albert R."/>
            <person name="Binder M."/>
            <person name="Bloem J."/>
            <person name="Labutti K."/>
            <person name="Salamov A."/>
            <person name="Andreopoulos B."/>
            <person name="Baker S."/>
            <person name="Barry K."/>
            <person name="Bills G."/>
            <person name="Bluhm B."/>
            <person name="Cannon C."/>
            <person name="Castanera R."/>
            <person name="Culley D."/>
            <person name="Daum C."/>
            <person name="Ezra D."/>
            <person name="Gonzalez J."/>
            <person name="Henrissat B."/>
            <person name="Kuo A."/>
            <person name="Liang C."/>
            <person name="Lipzen A."/>
            <person name="Lutzoni F."/>
            <person name="Magnuson J."/>
            <person name="Mondo S."/>
            <person name="Nolan M."/>
            <person name="Ohm R."/>
            <person name="Pangilinan J."/>
            <person name="Park H.-J."/>
            <person name="Ramirez L."/>
            <person name="Alfaro M."/>
            <person name="Sun H."/>
            <person name="Tritt A."/>
            <person name="Yoshinaga Y."/>
            <person name="Zwiers L.-H."/>
            <person name="Turgeon B."/>
            <person name="Goodwin S."/>
            <person name="Spatafora J."/>
            <person name="Crous P."/>
            <person name="Grigoriev I."/>
        </authorList>
    </citation>
    <scope>NUCLEOTIDE SEQUENCE</scope>
    <source>
        <strain evidence="2">CBS 101060</strain>
    </source>
</reference>
<organism evidence="2 3">
    <name type="scientific">Patellaria atrata CBS 101060</name>
    <dbReference type="NCBI Taxonomy" id="1346257"/>
    <lineage>
        <taxon>Eukaryota</taxon>
        <taxon>Fungi</taxon>
        <taxon>Dikarya</taxon>
        <taxon>Ascomycota</taxon>
        <taxon>Pezizomycotina</taxon>
        <taxon>Dothideomycetes</taxon>
        <taxon>Dothideomycetes incertae sedis</taxon>
        <taxon>Patellariales</taxon>
        <taxon>Patellariaceae</taxon>
        <taxon>Patellaria</taxon>
    </lineage>
</organism>
<sequence>MPARHRFIFLLILSTSILLLILYSNHSDLPQSVQDESLNRHQPTLLLSQGPPTSPALQPTFHPGTPLPATHNFTITLVLGRTLEDDVSWTSELSTLPNLQLAIYTADDPSAPLHPPQNKGHEAMIYLTYIIDNYASLPDVTVFMHAHRQAWHNDELLDYDAIEMVKNLNPHRVQREGYMNLRCHWDPGCPAWIQPNAGPDEDKPEQDILKTVWSEIFGPRAPLPHTLAQPCCAQFAVSGERIRSVPLEQWVWYRSWLLKTSLSDYVAGRVWEYIWQFAFSGQSIHCPKMHICYCDGFGVCFGGEERFNAWFEQRYSLRKWEKELDFIHEMEETILEAKYRGESGEEITQLEKPLGGRKEELERLVDPLRKQLEEWRQDSIRRGRDPRLRAEECGKE</sequence>
<keyword evidence="1" id="KW-0732">Signal</keyword>
<proteinExistence type="predicted"/>
<comment type="caution">
    <text evidence="2">The sequence shown here is derived from an EMBL/GenBank/DDBJ whole genome shotgun (WGS) entry which is preliminary data.</text>
</comment>
<dbReference type="PANTHER" id="PTHR37490">
    <property type="entry name" value="EXPRESSED PROTEIN"/>
    <property type="match status" value="1"/>
</dbReference>
<dbReference type="OrthoDB" id="426718at2759"/>
<name>A0A9P4VNM5_9PEZI</name>
<dbReference type="PANTHER" id="PTHR37490:SF3">
    <property type="entry name" value="DUF3431 DOMAIN CONTAINING PROTEIN"/>
    <property type="match status" value="1"/>
</dbReference>
<dbReference type="InterPro" id="IPR021838">
    <property type="entry name" value="DUF3431"/>
</dbReference>
<dbReference type="Proteomes" id="UP000799429">
    <property type="component" value="Unassembled WGS sequence"/>
</dbReference>
<dbReference type="AlphaFoldDB" id="A0A9P4VNM5"/>
<dbReference type="Pfam" id="PF11913">
    <property type="entry name" value="DUF3431"/>
    <property type="match status" value="1"/>
</dbReference>